<evidence type="ECO:0000313" key="2">
    <source>
        <dbReference type="EMBL" id="PHQ35012.1"/>
    </source>
</evidence>
<dbReference type="SUPFAM" id="SSF56281">
    <property type="entry name" value="Metallo-hydrolase/oxidoreductase"/>
    <property type="match status" value="1"/>
</dbReference>
<reference evidence="2 3" key="1">
    <citation type="submission" date="2017-06" db="EMBL/GenBank/DDBJ databases">
        <title>Description of Rhodopirellula bahusiensis sp. nov.</title>
        <authorList>
            <person name="Kizina J."/>
            <person name="Harder J."/>
        </authorList>
    </citation>
    <scope>NUCLEOTIDE SEQUENCE [LARGE SCALE GENOMIC DNA]</scope>
    <source>
        <strain evidence="2 3">SWK21</strain>
    </source>
</reference>
<evidence type="ECO:0008006" key="4">
    <source>
        <dbReference type="Google" id="ProtNLM"/>
    </source>
</evidence>
<evidence type="ECO:0000313" key="3">
    <source>
        <dbReference type="Proteomes" id="UP000225740"/>
    </source>
</evidence>
<comment type="caution">
    <text evidence="2">The sequence shown here is derived from an EMBL/GenBank/DDBJ whole genome shotgun (WGS) entry which is preliminary data.</text>
</comment>
<dbReference type="OrthoDB" id="9768813at2"/>
<dbReference type="Proteomes" id="UP000225740">
    <property type="component" value="Unassembled WGS sequence"/>
</dbReference>
<feature type="region of interest" description="Disordered" evidence="1">
    <location>
        <begin position="290"/>
        <end position="320"/>
    </location>
</feature>
<dbReference type="PANTHER" id="PTHR30619:SF1">
    <property type="entry name" value="RECOMBINATION PROTEIN 2"/>
    <property type="match status" value="1"/>
</dbReference>
<dbReference type="InterPro" id="IPR036866">
    <property type="entry name" value="RibonucZ/Hydroxyglut_hydro"/>
</dbReference>
<name>A0A2G1W7J7_9BACT</name>
<accession>A0A2G1W7J7</accession>
<organism evidence="2 3">
    <name type="scientific">Rhodopirellula bahusiensis</name>
    <dbReference type="NCBI Taxonomy" id="2014065"/>
    <lineage>
        <taxon>Bacteria</taxon>
        <taxon>Pseudomonadati</taxon>
        <taxon>Planctomycetota</taxon>
        <taxon>Planctomycetia</taxon>
        <taxon>Pirellulales</taxon>
        <taxon>Pirellulaceae</taxon>
        <taxon>Rhodopirellula</taxon>
    </lineage>
</organism>
<gene>
    <name evidence="2" type="ORF">CEE69_11300</name>
</gene>
<sequence length="376" mass="42305">MHKMTFFPLGNADSCRIDLDNGKKILFDYANTRDPEDEDDLRCDLEQELRDDLDDAERDSFDVVAFTHLDEDHYKGATNFFWLDHAKKYQGDGRIKVDVMWVPAAAITEDGIKKKEGKIIQKEAQHRFKNGEGIRVFSRPGRLKDWCKKNDVDFDKRKHLITDAGQVAPEFTPADDGVEFFVHSPFAKRLDENSVEDRNQDAIVMQATFTVDETETRALLMADATHEVITDIVEITKSKKRTEKLEWDIAKLPHHCSYLSVGPEKGTNKTAPVDAVKELFEDCGQDGGIVVSTSKPIPTKDSKGDKDSDPPHRQAANYYTEDVVDSADDFKVTMQHPKESAPRPLEIEIDESKATVRKRAAIAGAAAVSTRPPRAG</sequence>
<dbReference type="Gene3D" id="3.60.15.10">
    <property type="entry name" value="Ribonuclease Z/Hydroxyacylglutathione hydrolase-like"/>
    <property type="match status" value="1"/>
</dbReference>
<dbReference type="PANTHER" id="PTHR30619">
    <property type="entry name" value="DNA INTERNALIZATION/COMPETENCE PROTEIN COMEC/REC2"/>
    <property type="match status" value="1"/>
</dbReference>
<evidence type="ECO:0000256" key="1">
    <source>
        <dbReference type="SAM" id="MobiDB-lite"/>
    </source>
</evidence>
<dbReference type="EMBL" id="NIZW01000008">
    <property type="protein sequence ID" value="PHQ35012.1"/>
    <property type="molecule type" value="Genomic_DNA"/>
</dbReference>
<protein>
    <recommendedName>
        <fullName evidence="4">Metallohydrolase</fullName>
    </recommendedName>
</protein>
<proteinExistence type="predicted"/>
<feature type="compositionally biased region" description="Basic and acidic residues" evidence="1">
    <location>
        <begin position="298"/>
        <end position="312"/>
    </location>
</feature>
<dbReference type="AlphaFoldDB" id="A0A2G1W7J7"/>
<dbReference type="InterPro" id="IPR052159">
    <property type="entry name" value="Competence_DNA_uptake"/>
</dbReference>
<keyword evidence="3" id="KW-1185">Reference proteome</keyword>